<evidence type="ECO:0000313" key="2">
    <source>
        <dbReference type="Proteomes" id="UP000008898"/>
    </source>
</evidence>
<gene>
    <name evidence="1" type="ordered locus">zobellia_423</name>
</gene>
<protein>
    <submittedName>
        <fullName evidence="1">Uncharacterized protein</fullName>
    </submittedName>
</protein>
<evidence type="ECO:0000313" key="1">
    <source>
        <dbReference type="EMBL" id="CAZ94496.1"/>
    </source>
</evidence>
<dbReference type="AlphaFoldDB" id="G0L0V9"/>
<dbReference type="Proteomes" id="UP000008898">
    <property type="component" value="Chromosome"/>
</dbReference>
<reference evidence="2" key="1">
    <citation type="submission" date="2009-07" db="EMBL/GenBank/DDBJ databases">
        <title>Complete genome sequence of Zobellia galactanivorans Dsij.</title>
        <authorList>
            <consortium name="Genoscope - CEA"/>
        </authorList>
    </citation>
    <scope>NUCLEOTIDE SEQUENCE [LARGE SCALE GENOMIC DNA]</scope>
    <source>
        <strain evidence="2">DSM 12802 / CCUG 47099 / CIP 106680 / NCIMB 13871 / Dsij</strain>
    </source>
</reference>
<dbReference type="OrthoDB" id="1157201at2"/>
<organism evidence="1 2">
    <name type="scientific">Zobellia galactanivorans (strain DSM 12802 / CCUG 47099 / CIP 106680 / NCIMB 13871 / Dsij)</name>
    <dbReference type="NCBI Taxonomy" id="63186"/>
    <lineage>
        <taxon>Bacteria</taxon>
        <taxon>Pseudomonadati</taxon>
        <taxon>Bacteroidota</taxon>
        <taxon>Flavobacteriia</taxon>
        <taxon>Flavobacteriales</taxon>
        <taxon>Flavobacteriaceae</taxon>
        <taxon>Zobellia</taxon>
    </lineage>
</organism>
<reference evidence="1 2" key="2">
    <citation type="journal article" date="2012" name="Environ. Microbiol.">
        <title>Characterization of the first alginolytic operons in a marine bacterium: from their emergence in marine Flavobacteriia to their independent transfers to marine Proteobacteria and human gut Bacteroides.</title>
        <authorList>
            <person name="Thomas F."/>
            <person name="Barbeyron T."/>
            <person name="Tonon T."/>
            <person name="Genicot S."/>
            <person name="Czjzek M."/>
            <person name="Michel G."/>
        </authorList>
    </citation>
    <scope>NUCLEOTIDE SEQUENCE [LARGE SCALE GENOMIC DNA]</scope>
    <source>
        <strain evidence="2">DSM 12802 / CCUG 47099 / CIP 106680 / NCIMB 13871 / Dsij</strain>
    </source>
</reference>
<dbReference type="HOGENOM" id="CLU_3175086_0_0_10"/>
<dbReference type="STRING" id="63186.ZOBELLIA_423"/>
<dbReference type="EMBL" id="FP476056">
    <property type="protein sequence ID" value="CAZ94496.1"/>
    <property type="molecule type" value="Genomic_DNA"/>
</dbReference>
<accession>G0L0V9</accession>
<dbReference type="KEGG" id="zga:ZOBELLIA_423"/>
<name>G0L0V9_ZOBGA</name>
<dbReference type="RefSeq" id="WP_013991809.1">
    <property type="nucleotide sequence ID" value="NC_015844.1"/>
</dbReference>
<keyword evidence="2" id="KW-1185">Reference proteome</keyword>
<dbReference type="PATRIC" id="fig|63186.3.peg.424"/>
<proteinExistence type="predicted"/>
<sequence length="47" mass="5189">MPKTQTSYASLLELNGEPVIRTYTAEIKNVVAKGKKVNCKLPIIRTA</sequence>